<keyword evidence="3" id="KW-1185">Reference proteome</keyword>
<dbReference type="KEGG" id="sbh:SBI_05965"/>
<feature type="transmembrane region" description="Helical" evidence="1">
    <location>
        <begin position="39"/>
        <end position="58"/>
    </location>
</feature>
<gene>
    <name evidence="2" type="ordered locus">SBI_05965</name>
</gene>
<dbReference type="RefSeq" id="WP_014178547.1">
    <property type="nucleotide sequence ID" value="NC_016582.1"/>
</dbReference>
<organism evidence="2 3">
    <name type="scientific">Streptomyces bingchenggensis (strain BCW-1)</name>
    <dbReference type="NCBI Taxonomy" id="749414"/>
    <lineage>
        <taxon>Bacteria</taxon>
        <taxon>Bacillati</taxon>
        <taxon>Actinomycetota</taxon>
        <taxon>Actinomycetes</taxon>
        <taxon>Kitasatosporales</taxon>
        <taxon>Streptomycetaceae</taxon>
        <taxon>Streptomyces</taxon>
    </lineage>
</organism>
<evidence type="ECO:0000256" key="1">
    <source>
        <dbReference type="SAM" id="Phobius"/>
    </source>
</evidence>
<protein>
    <submittedName>
        <fullName evidence="2">Uncharacterized protein</fullName>
    </submittedName>
</protein>
<dbReference type="STRING" id="749414.SBI_05965"/>
<dbReference type="EMBL" id="CP002047">
    <property type="protein sequence ID" value="ADI09085.1"/>
    <property type="molecule type" value="Genomic_DNA"/>
</dbReference>
<keyword evidence="1" id="KW-0472">Membrane</keyword>
<proteinExistence type="predicted"/>
<dbReference type="eggNOG" id="ENOG5031380">
    <property type="taxonomic scope" value="Bacteria"/>
</dbReference>
<evidence type="ECO:0000313" key="2">
    <source>
        <dbReference type="EMBL" id="ADI09085.1"/>
    </source>
</evidence>
<reference evidence="2 3" key="1">
    <citation type="journal article" date="2010" name="J. Bacteriol.">
        <title>Genome sequence of the milbemycin-producing bacterium Streptomyces bingchenggensis.</title>
        <authorList>
            <person name="Wang X.J."/>
            <person name="Yan Y.J."/>
            <person name="Zhang B."/>
            <person name="An J."/>
            <person name="Wang J.J."/>
            <person name="Tian J."/>
            <person name="Jiang L."/>
            <person name="Chen Y.H."/>
            <person name="Huang S.X."/>
            <person name="Yin M."/>
            <person name="Zhang J."/>
            <person name="Gao A.L."/>
            <person name="Liu C.X."/>
            <person name="Zhu Z.X."/>
            <person name="Xiang W.S."/>
        </authorList>
    </citation>
    <scope>NUCLEOTIDE SEQUENCE [LARGE SCALE GENOMIC DNA]</scope>
    <source>
        <strain evidence="2 3">BCW-1</strain>
    </source>
</reference>
<sequence length="75" mass="8460">MNAQAPGERVVDIIRDEFAALGVWLPDIHADLRDPQRPLLVVGTVPLGTGFAMLRVLADYQRLVKAERARLRRRV</sequence>
<dbReference type="AlphaFoldDB" id="D7CGI1"/>
<keyword evidence="1" id="KW-0812">Transmembrane</keyword>
<dbReference type="PATRIC" id="fig|749414.3.peg.6149"/>
<dbReference type="HOGENOM" id="CLU_2686276_0_0_11"/>
<name>D7CGI1_STRBB</name>
<accession>D7CGI1</accession>
<evidence type="ECO:0000313" key="3">
    <source>
        <dbReference type="Proteomes" id="UP000000377"/>
    </source>
</evidence>
<keyword evidence="1" id="KW-1133">Transmembrane helix</keyword>
<dbReference type="Proteomes" id="UP000000377">
    <property type="component" value="Chromosome"/>
</dbReference>